<evidence type="ECO:0000256" key="1">
    <source>
        <dbReference type="SAM" id="Phobius"/>
    </source>
</evidence>
<feature type="transmembrane region" description="Helical" evidence="1">
    <location>
        <begin position="25"/>
        <end position="45"/>
    </location>
</feature>
<gene>
    <name evidence="2" type="ORF">MBORA_18890</name>
</gene>
<proteinExistence type="predicted"/>
<sequence>MTNLLIIKILNLDHLHLITSFFPEFFKLFFECFKLFCKFFFRIFLLDCFKRFFLLKALNLSLVSIIFSKDLLIFSYCFFWNFCLFVNMIQEHLFFQIHRPIPNLLLDPIYNTFLPKCSFHDYFLIVVHWLLFFKDVFTLVPSKN</sequence>
<organism evidence="2 3">
    <name type="scientific">Methanobrevibacter oralis</name>
    <dbReference type="NCBI Taxonomy" id="66851"/>
    <lineage>
        <taxon>Archaea</taxon>
        <taxon>Methanobacteriati</taxon>
        <taxon>Methanobacteriota</taxon>
        <taxon>Methanomada group</taxon>
        <taxon>Methanobacteria</taxon>
        <taxon>Methanobacteriales</taxon>
        <taxon>Methanobacteriaceae</taxon>
        <taxon>Methanobrevibacter</taxon>
    </lineage>
</organism>
<feature type="transmembrane region" description="Helical" evidence="1">
    <location>
        <begin position="57"/>
        <end position="82"/>
    </location>
</feature>
<dbReference type="EMBL" id="LWMU01000120">
    <property type="protein sequence ID" value="KZX10319.1"/>
    <property type="molecule type" value="Genomic_DNA"/>
</dbReference>
<accession>A0A165Z6T9</accession>
<protein>
    <submittedName>
        <fullName evidence="2">Uncharacterized protein</fullName>
    </submittedName>
</protein>
<comment type="caution">
    <text evidence="2">The sequence shown here is derived from an EMBL/GenBank/DDBJ whole genome shotgun (WGS) entry which is preliminary data.</text>
</comment>
<evidence type="ECO:0000313" key="3">
    <source>
        <dbReference type="Proteomes" id="UP000077428"/>
    </source>
</evidence>
<keyword evidence="3" id="KW-1185">Reference proteome</keyword>
<dbReference type="Proteomes" id="UP000077428">
    <property type="component" value="Unassembled WGS sequence"/>
</dbReference>
<keyword evidence="1" id="KW-0812">Transmembrane</keyword>
<reference evidence="3" key="1">
    <citation type="journal article" date="2016" name="Genome Announc.">
        <title>Draft Genome Sequences of Methanobrevibacter curvatus DSM11111, Methanobrevibacter cuticularis DSM11139, Methanobrevibacter filiformis DSM11501, and Methanobrevibacter oralis DSM7256.</title>
        <authorList>
            <person name="Poehlein A."/>
            <person name="Seedorf H."/>
        </authorList>
    </citation>
    <scope>NUCLEOTIDE SEQUENCE [LARGE SCALE GENOMIC DNA]</scope>
    <source>
        <strain evidence="3">DSM 7256 / JCM 30027 / ZR</strain>
    </source>
</reference>
<keyword evidence="1" id="KW-0472">Membrane</keyword>
<name>A0A165Z6T9_METOA</name>
<dbReference type="AlphaFoldDB" id="A0A165Z6T9"/>
<dbReference type="PATRIC" id="fig|66851.6.peg.2066"/>
<keyword evidence="1" id="KW-1133">Transmembrane helix</keyword>
<evidence type="ECO:0000313" key="2">
    <source>
        <dbReference type="EMBL" id="KZX10319.1"/>
    </source>
</evidence>